<dbReference type="SUPFAM" id="SSF63829">
    <property type="entry name" value="Calcium-dependent phosphotriesterase"/>
    <property type="match status" value="3"/>
</dbReference>
<name>I0K8A2_9BACT</name>
<dbReference type="InterPro" id="IPR003594">
    <property type="entry name" value="HATPase_dom"/>
</dbReference>
<keyword evidence="7" id="KW-0067">ATP-binding</keyword>
<dbReference type="FunFam" id="1.10.287.130:FF:000045">
    <property type="entry name" value="Two-component system sensor histidine kinase/response regulator"/>
    <property type="match status" value="1"/>
</dbReference>
<evidence type="ECO:0000259" key="16">
    <source>
        <dbReference type="PROSITE" id="PS50110"/>
    </source>
</evidence>
<gene>
    <name evidence="17" type="ORF">FAES_2346</name>
</gene>
<evidence type="ECO:0000256" key="8">
    <source>
        <dbReference type="ARBA" id="ARBA00023012"/>
    </source>
</evidence>
<dbReference type="RefSeq" id="WP_015331454.1">
    <property type="nucleotide sequence ID" value="NC_020054.1"/>
</dbReference>
<dbReference type="Gene3D" id="2.60.40.10">
    <property type="entry name" value="Immunoglobulins"/>
    <property type="match status" value="1"/>
</dbReference>
<keyword evidence="10" id="KW-0238">DNA-binding</keyword>
<keyword evidence="8" id="KW-0902">Two-component regulatory system</keyword>
<evidence type="ECO:0000256" key="10">
    <source>
        <dbReference type="ARBA" id="ARBA00023125"/>
    </source>
</evidence>
<dbReference type="EC" id="2.7.13.3" evidence="2"/>
<dbReference type="InterPro" id="IPR005467">
    <property type="entry name" value="His_kinase_dom"/>
</dbReference>
<evidence type="ECO:0000256" key="3">
    <source>
        <dbReference type="ARBA" id="ARBA00022553"/>
    </source>
</evidence>
<dbReference type="GO" id="GO:0003700">
    <property type="term" value="F:DNA-binding transcription factor activity"/>
    <property type="evidence" value="ECO:0007669"/>
    <property type="project" value="InterPro"/>
</dbReference>
<evidence type="ECO:0000256" key="12">
    <source>
        <dbReference type="PROSITE-ProRule" id="PRU00169"/>
    </source>
</evidence>
<dbReference type="eggNOG" id="COG3292">
    <property type="taxonomic scope" value="Bacteria"/>
</dbReference>
<evidence type="ECO:0000259" key="14">
    <source>
        <dbReference type="PROSITE" id="PS01124"/>
    </source>
</evidence>
<dbReference type="PROSITE" id="PS00041">
    <property type="entry name" value="HTH_ARAC_FAMILY_1"/>
    <property type="match status" value="1"/>
</dbReference>
<dbReference type="EMBL" id="HE796683">
    <property type="protein sequence ID" value="CCH00355.1"/>
    <property type="molecule type" value="Genomic_DNA"/>
</dbReference>
<dbReference type="STRING" id="1166018.FAES_2346"/>
<evidence type="ECO:0000256" key="9">
    <source>
        <dbReference type="ARBA" id="ARBA00023015"/>
    </source>
</evidence>
<evidence type="ECO:0000256" key="11">
    <source>
        <dbReference type="ARBA" id="ARBA00023163"/>
    </source>
</evidence>
<dbReference type="SUPFAM" id="SSF47384">
    <property type="entry name" value="Homodimeric domain of signal transducing histidine kinase"/>
    <property type="match status" value="1"/>
</dbReference>
<dbReference type="Gene3D" id="3.30.565.10">
    <property type="entry name" value="Histidine kinase-like ATPase, C-terminal domain"/>
    <property type="match status" value="1"/>
</dbReference>
<evidence type="ECO:0000256" key="5">
    <source>
        <dbReference type="ARBA" id="ARBA00022741"/>
    </source>
</evidence>
<dbReference type="Pfam" id="PF02518">
    <property type="entry name" value="HATPase_c"/>
    <property type="match status" value="1"/>
</dbReference>
<dbReference type="InterPro" id="IPR011006">
    <property type="entry name" value="CheY-like_superfamily"/>
</dbReference>
<dbReference type="SUPFAM" id="SSF46689">
    <property type="entry name" value="Homeodomain-like"/>
    <property type="match status" value="1"/>
</dbReference>
<evidence type="ECO:0000256" key="6">
    <source>
        <dbReference type="ARBA" id="ARBA00022777"/>
    </source>
</evidence>
<feature type="domain" description="Response regulatory" evidence="16">
    <location>
        <begin position="1093"/>
        <end position="1208"/>
    </location>
</feature>
<dbReference type="eggNOG" id="COG0745">
    <property type="taxonomic scope" value="Bacteria"/>
</dbReference>
<dbReference type="Gene3D" id="1.10.10.60">
    <property type="entry name" value="Homeodomain-like"/>
    <property type="match status" value="1"/>
</dbReference>
<dbReference type="Pfam" id="PF07494">
    <property type="entry name" value="Reg_prop"/>
    <property type="match status" value="5"/>
</dbReference>
<dbReference type="KEGG" id="fae:FAES_2346"/>
<dbReference type="HOGENOM" id="CLU_000445_28_1_10"/>
<dbReference type="PRINTS" id="PR00344">
    <property type="entry name" value="BCTRLSENSOR"/>
</dbReference>
<dbReference type="GO" id="GO:0005524">
    <property type="term" value="F:ATP binding"/>
    <property type="evidence" value="ECO:0007669"/>
    <property type="project" value="UniProtKB-KW"/>
</dbReference>
<dbReference type="SMART" id="SM00448">
    <property type="entry name" value="REC"/>
    <property type="match status" value="1"/>
</dbReference>
<dbReference type="SMART" id="SM00387">
    <property type="entry name" value="HATPase_c"/>
    <property type="match status" value="1"/>
</dbReference>
<dbReference type="InterPro" id="IPR004358">
    <property type="entry name" value="Sig_transdc_His_kin-like_C"/>
</dbReference>
<dbReference type="PROSITE" id="PS50110">
    <property type="entry name" value="RESPONSE_REGULATORY"/>
    <property type="match status" value="1"/>
</dbReference>
<evidence type="ECO:0000256" key="7">
    <source>
        <dbReference type="ARBA" id="ARBA00022840"/>
    </source>
</evidence>
<dbReference type="SUPFAM" id="SSF52172">
    <property type="entry name" value="CheY-like"/>
    <property type="match status" value="1"/>
</dbReference>
<dbReference type="InterPro" id="IPR036890">
    <property type="entry name" value="HATPase_C_sf"/>
</dbReference>
<dbReference type="InterPro" id="IPR036097">
    <property type="entry name" value="HisK_dim/P_sf"/>
</dbReference>
<dbReference type="Gene3D" id="2.130.10.10">
    <property type="entry name" value="YVTN repeat-like/Quinoprotein amine dehydrogenase"/>
    <property type="match status" value="2"/>
</dbReference>
<evidence type="ECO:0000313" key="18">
    <source>
        <dbReference type="Proteomes" id="UP000011058"/>
    </source>
</evidence>
<keyword evidence="3 12" id="KW-0597">Phosphoprotein</keyword>
<dbReference type="InterPro" id="IPR011110">
    <property type="entry name" value="Reg_prop"/>
</dbReference>
<evidence type="ECO:0000256" key="13">
    <source>
        <dbReference type="SAM" id="MobiDB-lite"/>
    </source>
</evidence>
<feature type="domain" description="Histidine kinase" evidence="15">
    <location>
        <begin position="835"/>
        <end position="1055"/>
    </location>
</feature>
<dbReference type="GO" id="GO:0043565">
    <property type="term" value="F:sequence-specific DNA binding"/>
    <property type="evidence" value="ECO:0007669"/>
    <property type="project" value="InterPro"/>
</dbReference>
<dbReference type="Gene3D" id="1.10.287.130">
    <property type="match status" value="1"/>
</dbReference>
<dbReference type="SUPFAM" id="SSF55874">
    <property type="entry name" value="ATPase domain of HSP90 chaperone/DNA topoisomerase II/histidine kinase"/>
    <property type="match status" value="1"/>
</dbReference>
<dbReference type="CDD" id="cd00082">
    <property type="entry name" value="HisKA"/>
    <property type="match status" value="1"/>
</dbReference>
<dbReference type="CDD" id="cd00146">
    <property type="entry name" value="PKD"/>
    <property type="match status" value="1"/>
</dbReference>
<dbReference type="FunFam" id="3.30.565.10:FF:000037">
    <property type="entry name" value="Hybrid sensor histidine kinase/response regulator"/>
    <property type="match status" value="1"/>
</dbReference>
<dbReference type="Pfam" id="PF00072">
    <property type="entry name" value="Response_reg"/>
    <property type="match status" value="1"/>
</dbReference>
<keyword evidence="5" id="KW-0547">Nucleotide-binding</keyword>
<dbReference type="Gene3D" id="3.40.50.2300">
    <property type="match status" value="1"/>
</dbReference>
<dbReference type="Pfam" id="PF00512">
    <property type="entry name" value="HisKA"/>
    <property type="match status" value="1"/>
</dbReference>
<evidence type="ECO:0000256" key="1">
    <source>
        <dbReference type="ARBA" id="ARBA00000085"/>
    </source>
</evidence>
<dbReference type="InterPro" id="IPR015943">
    <property type="entry name" value="WD40/YVTN_repeat-like_dom_sf"/>
</dbReference>
<dbReference type="InterPro" id="IPR003661">
    <property type="entry name" value="HisK_dim/P_dom"/>
</dbReference>
<proteinExistence type="predicted"/>
<dbReference type="eggNOG" id="COG5002">
    <property type="taxonomic scope" value="Bacteria"/>
</dbReference>
<accession>I0K8A2</accession>
<dbReference type="Pfam" id="PF12833">
    <property type="entry name" value="HTH_18"/>
    <property type="match status" value="1"/>
</dbReference>
<dbReference type="Proteomes" id="UP000011058">
    <property type="component" value="Chromosome"/>
</dbReference>
<dbReference type="CDD" id="cd17574">
    <property type="entry name" value="REC_OmpR"/>
    <property type="match status" value="1"/>
</dbReference>
<dbReference type="InterPro" id="IPR018062">
    <property type="entry name" value="HTH_AraC-typ_CS"/>
</dbReference>
<evidence type="ECO:0000259" key="15">
    <source>
        <dbReference type="PROSITE" id="PS50109"/>
    </source>
</evidence>
<keyword evidence="11" id="KW-0804">Transcription</keyword>
<dbReference type="PANTHER" id="PTHR43547">
    <property type="entry name" value="TWO-COMPONENT HISTIDINE KINASE"/>
    <property type="match status" value="1"/>
</dbReference>
<dbReference type="GO" id="GO:0000155">
    <property type="term" value="F:phosphorelay sensor kinase activity"/>
    <property type="evidence" value="ECO:0007669"/>
    <property type="project" value="InterPro"/>
</dbReference>
<evidence type="ECO:0000256" key="4">
    <source>
        <dbReference type="ARBA" id="ARBA00022679"/>
    </source>
</evidence>
<dbReference type="PROSITE" id="PS01124">
    <property type="entry name" value="HTH_ARAC_FAMILY_2"/>
    <property type="match status" value="1"/>
</dbReference>
<organism evidence="17 18">
    <name type="scientific">Fibrella aestuarina BUZ 2</name>
    <dbReference type="NCBI Taxonomy" id="1166018"/>
    <lineage>
        <taxon>Bacteria</taxon>
        <taxon>Pseudomonadati</taxon>
        <taxon>Bacteroidota</taxon>
        <taxon>Cytophagia</taxon>
        <taxon>Cytophagales</taxon>
        <taxon>Spirosomataceae</taxon>
        <taxon>Fibrella</taxon>
    </lineage>
</organism>
<keyword evidence="18" id="KW-1185">Reference proteome</keyword>
<keyword evidence="9" id="KW-0805">Transcription regulation</keyword>
<comment type="catalytic activity">
    <reaction evidence="1">
        <text>ATP + protein L-histidine = ADP + protein N-phospho-L-histidine.</text>
        <dbReference type="EC" id="2.7.13.3"/>
    </reaction>
</comment>
<dbReference type="PROSITE" id="PS50109">
    <property type="entry name" value="HIS_KIN"/>
    <property type="match status" value="1"/>
</dbReference>
<dbReference type="InterPro" id="IPR001789">
    <property type="entry name" value="Sig_transdc_resp-reg_receiver"/>
</dbReference>
<dbReference type="PATRIC" id="fig|1166018.3.peg.4106"/>
<dbReference type="SMART" id="SM00388">
    <property type="entry name" value="HisKA"/>
    <property type="match status" value="1"/>
</dbReference>
<dbReference type="PANTHER" id="PTHR43547:SF2">
    <property type="entry name" value="HYBRID SIGNAL TRANSDUCTION HISTIDINE KINASE C"/>
    <property type="match status" value="1"/>
</dbReference>
<keyword evidence="4" id="KW-0808">Transferase</keyword>
<dbReference type="InterPro" id="IPR009057">
    <property type="entry name" value="Homeodomain-like_sf"/>
</dbReference>
<feature type="region of interest" description="Disordered" evidence="13">
    <location>
        <begin position="1067"/>
        <end position="1091"/>
    </location>
</feature>
<evidence type="ECO:0000256" key="2">
    <source>
        <dbReference type="ARBA" id="ARBA00012438"/>
    </source>
</evidence>
<dbReference type="SMART" id="SM00342">
    <property type="entry name" value="HTH_ARAC"/>
    <property type="match status" value="1"/>
</dbReference>
<dbReference type="InterPro" id="IPR018060">
    <property type="entry name" value="HTH_AraC"/>
</dbReference>
<dbReference type="InterPro" id="IPR013783">
    <property type="entry name" value="Ig-like_fold"/>
</dbReference>
<evidence type="ECO:0000313" key="17">
    <source>
        <dbReference type="EMBL" id="CCH00355.1"/>
    </source>
</evidence>
<sequence length="1346" mass="151408">MIGKRLFLLLCLWWPGLALSQSGKLFTVETGLSGSLVTDIHQDQHGFIWVATEDGLNRFDGIKFTVYRHDKKDTSSLLNNQIHALFADRSGRMYVGSIEGLQYYDPATDRFHNIPLILPNGRAVSANVSTICQRKNGDVLVGTSGHGTFRLSRTGNRLAGQKIQTNAPSELILKLLEDNEQNLWVSTEDKGLYRFSKQSVSSYFVSKKSQNNVISSICQDSYGRLFVGNMSSGLYRYDPARQTFVAIPYNGHTDLPVVDLLVNQNNQIVVATSGKGMKYFDPVSNTILDLEAGVTSFDFSRSKVNTMLEDRAGNIWIGIYQKGLLLLAGNTNRFGYIGYKSVSRKAIGSSAVMALTQDSRGTVWVGTDSDGLYALPPAGSASVHYRTDKEGGTAPSNILAIHEDSQQTLWLGSYLSGLSRFDRNTGQSTYITKLVDKRGDNVQRVFSIQEDTRQRLWIGTMGSGIFRMDLRSGAVKNYDALPGNLYRPEYNYIPNSWVNCLLVTKDHKLFIGTFDGLGCLDLDTENFVSTLGTNRLLAGIVVYSLFEDNKGNLWIGTSQGLKKMNRATKAMTSFDTDHGLPSNRIWAIRGDKMGDLWLSTNRGLSKMDGKTNTFTNFYSSDGLQGNEFSRGASLISSSGELYFGGVNGISYFKPDEIRVANKRLTVQIVDLFIRDKPVKKGTQSGRFQVVDTTVTDATEFNLAHHDNSFTLEFSTLDFIDAERVAYQYSINGNVWEALRPGSNRLTFDNLSPGQYKFRLRAKFNNDLSEIRQATVIVHPVWYLSDWSLLFYALLIGLFGLYMARTSRHRRRVKAELMAHLRQEEINEAKLQFFINIAHEIRTPLTLVVSPLQKLINSDQHEERSHLYTIMGRNTKRILDLVNQLMDIRKIEKGQMTLQLSRVEMSGFTNEICQLFDEQIQAKQIQFRLDVPAEPIYARVDPHNFDKVLINVLSNAFKFTPAGGQIRVVLEVKRTDDQAELLIAIDDSGQCINEQETERIFDCFYQSEDHRGYNPQGTGIGLHLVKQLVELHGGRIRAENMDPIGCRFLITLPIESVVYESLTPLPELPTGQPQRLAPADDEPTGTKPRRKARRVVVADDDSEICTYLTEELSDEYTVFAYANGEDAYKGILKEKPDLVVSDVMMPVMDGMTLCRRLRANPLVNHIPIILLTAKTEESSNALGLELGADAYITKPFNIDILSRTIKSLIRNRQIIRNNEHEQHYQEEFIQKINIKSSDTKLLEKVHLLINKNIANPELSVEMIANEIGISRVHLHRKLKELTNSTTRDLIRTIRLRQAAELLAAKGLTVSEVAFATGFANVNNFSVSFKELYGVSPAHYAEQQLIKH</sequence>
<feature type="modified residue" description="4-aspartylphosphate" evidence="12">
    <location>
        <position position="1141"/>
    </location>
</feature>
<dbReference type="OrthoDB" id="9797097at2"/>
<feature type="domain" description="HTH araC/xylS-type" evidence="14">
    <location>
        <begin position="1242"/>
        <end position="1341"/>
    </location>
</feature>
<keyword evidence="6" id="KW-0418">Kinase</keyword>
<reference evidence="17 18" key="1">
    <citation type="journal article" date="2012" name="J. Bacteriol.">
        <title>Genome Sequence of Fibrella aestuarina BUZ 2T, a Filamentous Marine Bacterium.</title>
        <authorList>
            <person name="Filippini M."/>
            <person name="Qi W."/>
            <person name="Blom J."/>
            <person name="Goesmann A."/>
            <person name="Smits T.H."/>
            <person name="Bagheri H.C."/>
        </authorList>
    </citation>
    <scope>NUCLEOTIDE SEQUENCE [LARGE SCALE GENOMIC DNA]</scope>
    <source>
        <strain evidence="18">BUZ 2T</strain>
    </source>
</reference>
<protein>
    <recommendedName>
        <fullName evidence="2">histidine kinase</fullName>
        <ecNumber evidence="2">2.7.13.3</ecNumber>
    </recommendedName>
</protein>